<proteinExistence type="predicted"/>
<evidence type="ECO:0000313" key="1">
    <source>
        <dbReference type="EMBL" id="MBX52844.1"/>
    </source>
</evidence>
<sequence length="39" mass="4593">MVNRSANLYDIHKHILQMYTISQKTCLKNDIRCNKGKLT</sequence>
<protein>
    <submittedName>
        <fullName evidence="1">Uncharacterized protein</fullName>
    </submittedName>
</protein>
<dbReference type="AlphaFoldDB" id="A0A2P2PDM4"/>
<reference evidence="1" key="1">
    <citation type="submission" date="2018-02" db="EMBL/GenBank/DDBJ databases">
        <title>Rhizophora mucronata_Transcriptome.</title>
        <authorList>
            <person name="Meera S.P."/>
            <person name="Sreeshan A."/>
            <person name="Augustine A."/>
        </authorList>
    </citation>
    <scope>NUCLEOTIDE SEQUENCE</scope>
    <source>
        <tissue evidence="1">Leaf</tissue>
    </source>
</reference>
<name>A0A2P2PDM4_RHIMU</name>
<dbReference type="EMBL" id="GGEC01072360">
    <property type="protein sequence ID" value="MBX52844.1"/>
    <property type="molecule type" value="Transcribed_RNA"/>
</dbReference>
<accession>A0A2P2PDM4</accession>
<organism evidence="1">
    <name type="scientific">Rhizophora mucronata</name>
    <name type="common">Asiatic mangrove</name>
    <dbReference type="NCBI Taxonomy" id="61149"/>
    <lineage>
        <taxon>Eukaryota</taxon>
        <taxon>Viridiplantae</taxon>
        <taxon>Streptophyta</taxon>
        <taxon>Embryophyta</taxon>
        <taxon>Tracheophyta</taxon>
        <taxon>Spermatophyta</taxon>
        <taxon>Magnoliopsida</taxon>
        <taxon>eudicotyledons</taxon>
        <taxon>Gunneridae</taxon>
        <taxon>Pentapetalae</taxon>
        <taxon>rosids</taxon>
        <taxon>fabids</taxon>
        <taxon>Malpighiales</taxon>
        <taxon>Rhizophoraceae</taxon>
        <taxon>Rhizophora</taxon>
    </lineage>
</organism>